<feature type="non-terminal residue" evidence="4">
    <location>
        <position position="167"/>
    </location>
</feature>
<evidence type="ECO:0000256" key="3">
    <source>
        <dbReference type="ARBA" id="ARBA00023014"/>
    </source>
</evidence>
<proteinExistence type="predicted"/>
<dbReference type="PANTHER" id="PTHR43578">
    <property type="entry name" value="NADH-QUINONE OXIDOREDUCTASE SUBUNIT F"/>
    <property type="match status" value="1"/>
</dbReference>
<protein>
    <submittedName>
        <fullName evidence="4">Uncharacterized protein</fullName>
    </submittedName>
</protein>
<name>X1KGE2_9ZZZZ</name>
<organism evidence="4">
    <name type="scientific">marine sediment metagenome</name>
    <dbReference type="NCBI Taxonomy" id="412755"/>
    <lineage>
        <taxon>unclassified sequences</taxon>
        <taxon>metagenomes</taxon>
        <taxon>ecological metagenomes</taxon>
    </lineage>
</organism>
<evidence type="ECO:0000256" key="1">
    <source>
        <dbReference type="ARBA" id="ARBA00022723"/>
    </source>
</evidence>
<comment type="caution">
    <text evidence="4">The sequence shown here is derived from an EMBL/GenBank/DDBJ whole genome shotgun (WGS) entry which is preliminary data.</text>
</comment>
<dbReference type="Gene3D" id="3.40.30.10">
    <property type="entry name" value="Glutaredoxin"/>
    <property type="match status" value="1"/>
</dbReference>
<keyword evidence="2" id="KW-0408">Iron</keyword>
<dbReference type="SUPFAM" id="SSF52833">
    <property type="entry name" value="Thioredoxin-like"/>
    <property type="match status" value="1"/>
</dbReference>
<dbReference type="CDD" id="cd02980">
    <property type="entry name" value="TRX_Fd_family"/>
    <property type="match status" value="1"/>
</dbReference>
<gene>
    <name evidence="4" type="ORF">S03H2_57418</name>
</gene>
<dbReference type="Pfam" id="PF01257">
    <property type="entry name" value="2Fe-2S_thioredx"/>
    <property type="match status" value="1"/>
</dbReference>
<keyword evidence="3" id="KW-0411">Iron-sulfur</keyword>
<sequence length="167" mass="18751">MSREKLDQIAEKEQARQSQFDKRIHCCISTACLSAGAGHTIQTLRDSVEAAPTGDEVEVVQTGCMGLCSRGPLVRVQENSGEEVYYADVDSDCAEELVAKTVSWEPQEAKQQELSPELQTVRVRLETARRKRSLKKHILSPDMPFFTKQVKVVLRDVGYVDPEKLED</sequence>
<evidence type="ECO:0000313" key="4">
    <source>
        <dbReference type="EMBL" id="GAH81133.1"/>
    </source>
</evidence>
<dbReference type="EMBL" id="BARU01036803">
    <property type="protein sequence ID" value="GAH81133.1"/>
    <property type="molecule type" value="Genomic_DNA"/>
</dbReference>
<dbReference type="GO" id="GO:0051536">
    <property type="term" value="F:iron-sulfur cluster binding"/>
    <property type="evidence" value="ECO:0007669"/>
    <property type="project" value="UniProtKB-KW"/>
</dbReference>
<dbReference type="GO" id="GO:0046872">
    <property type="term" value="F:metal ion binding"/>
    <property type="evidence" value="ECO:0007669"/>
    <property type="project" value="UniProtKB-KW"/>
</dbReference>
<dbReference type="PANTHER" id="PTHR43578:SF3">
    <property type="entry name" value="NADH-QUINONE OXIDOREDUCTASE SUBUNIT F"/>
    <property type="match status" value="1"/>
</dbReference>
<keyword evidence="1" id="KW-0479">Metal-binding</keyword>
<evidence type="ECO:0000256" key="2">
    <source>
        <dbReference type="ARBA" id="ARBA00023004"/>
    </source>
</evidence>
<dbReference type="InterPro" id="IPR036249">
    <property type="entry name" value="Thioredoxin-like_sf"/>
</dbReference>
<accession>X1KGE2</accession>
<reference evidence="4" key="1">
    <citation type="journal article" date="2014" name="Front. Microbiol.">
        <title>High frequency of phylogenetically diverse reductive dehalogenase-homologous genes in deep subseafloor sedimentary metagenomes.</title>
        <authorList>
            <person name="Kawai M."/>
            <person name="Futagami T."/>
            <person name="Toyoda A."/>
            <person name="Takaki Y."/>
            <person name="Nishi S."/>
            <person name="Hori S."/>
            <person name="Arai W."/>
            <person name="Tsubouchi T."/>
            <person name="Morono Y."/>
            <person name="Uchiyama I."/>
            <person name="Ito T."/>
            <person name="Fujiyama A."/>
            <person name="Inagaki F."/>
            <person name="Takami H."/>
        </authorList>
    </citation>
    <scope>NUCLEOTIDE SEQUENCE</scope>
    <source>
        <strain evidence="4">Expedition CK06-06</strain>
    </source>
</reference>
<dbReference type="AlphaFoldDB" id="X1KGE2"/>